<feature type="domain" description="YknX-like C-terminal permuted SH3-like" evidence="4">
    <location>
        <begin position="282"/>
        <end position="349"/>
    </location>
</feature>
<dbReference type="Gene3D" id="1.10.287.470">
    <property type="entry name" value="Helix hairpin bin"/>
    <property type="match status" value="1"/>
</dbReference>
<dbReference type="PANTHER" id="PTHR30469:SF15">
    <property type="entry name" value="HLYD FAMILY OF SECRETION PROTEINS"/>
    <property type="match status" value="1"/>
</dbReference>
<dbReference type="Pfam" id="PF25954">
    <property type="entry name" value="Beta-barrel_RND_2"/>
    <property type="match status" value="1"/>
</dbReference>
<evidence type="ECO:0000259" key="4">
    <source>
        <dbReference type="Pfam" id="PF25989"/>
    </source>
</evidence>
<dbReference type="InterPro" id="IPR058792">
    <property type="entry name" value="Beta-barrel_RND_2"/>
</dbReference>
<protein>
    <submittedName>
        <fullName evidence="5">Efflux RND transporter periplasmic adaptor subunit</fullName>
    </submittedName>
</protein>
<dbReference type="EMBL" id="JAJOZR010000011">
    <property type="protein sequence ID" value="MCD7110863.1"/>
    <property type="molecule type" value="Genomic_DNA"/>
</dbReference>
<dbReference type="PROSITE" id="PS51257">
    <property type="entry name" value="PROKAR_LIPOPROTEIN"/>
    <property type="match status" value="1"/>
</dbReference>
<evidence type="ECO:0000256" key="2">
    <source>
        <dbReference type="SAM" id="SignalP"/>
    </source>
</evidence>
<comment type="similarity">
    <text evidence="1">Belongs to the membrane fusion protein (MFP) (TC 8.A.1) family.</text>
</comment>
<evidence type="ECO:0000256" key="1">
    <source>
        <dbReference type="ARBA" id="ARBA00009477"/>
    </source>
</evidence>
<dbReference type="InterPro" id="IPR058637">
    <property type="entry name" value="YknX-like_C"/>
</dbReference>
<dbReference type="Gene3D" id="2.40.30.170">
    <property type="match status" value="1"/>
</dbReference>
<feature type="signal peptide" evidence="2">
    <location>
        <begin position="1"/>
        <end position="23"/>
    </location>
</feature>
<evidence type="ECO:0000313" key="6">
    <source>
        <dbReference type="Proteomes" id="UP001139089"/>
    </source>
</evidence>
<dbReference type="InterPro" id="IPR006143">
    <property type="entry name" value="RND_pump_MFP"/>
</dbReference>
<proteinExistence type="inferred from homology"/>
<dbReference type="Gene3D" id="2.40.50.100">
    <property type="match status" value="1"/>
</dbReference>
<name>A0A9X1T8L5_9HYPH</name>
<feature type="domain" description="CusB-like beta-barrel" evidence="3">
    <location>
        <begin position="203"/>
        <end position="273"/>
    </location>
</feature>
<evidence type="ECO:0000259" key="3">
    <source>
        <dbReference type="Pfam" id="PF25954"/>
    </source>
</evidence>
<dbReference type="Pfam" id="PF25989">
    <property type="entry name" value="YknX_C"/>
    <property type="match status" value="1"/>
</dbReference>
<dbReference type="PANTHER" id="PTHR30469">
    <property type="entry name" value="MULTIDRUG RESISTANCE PROTEIN MDTA"/>
    <property type="match status" value="1"/>
</dbReference>
<dbReference type="SUPFAM" id="SSF111369">
    <property type="entry name" value="HlyD-like secretion proteins"/>
    <property type="match status" value="1"/>
</dbReference>
<dbReference type="AlphaFoldDB" id="A0A9X1T8L5"/>
<dbReference type="GO" id="GO:1990281">
    <property type="term" value="C:efflux pump complex"/>
    <property type="evidence" value="ECO:0007669"/>
    <property type="project" value="TreeGrafter"/>
</dbReference>
<evidence type="ECO:0000313" key="5">
    <source>
        <dbReference type="EMBL" id="MCD7110863.1"/>
    </source>
</evidence>
<reference evidence="5" key="1">
    <citation type="submission" date="2021-12" db="EMBL/GenBank/DDBJ databases">
        <authorList>
            <person name="Li Y."/>
        </authorList>
    </citation>
    <scope>NUCLEOTIDE SEQUENCE</scope>
    <source>
        <strain evidence="5">DKSPLA3</strain>
    </source>
</reference>
<dbReference type="Gene3D" id="2.40.420.20">
    <property type="match status" value="1"/>
</dbReference>
<dbReference type="Proteomes" id="UP001139089">
    <property type="component" value="Unassembled WGS sequence"/>
</dbReference>
<keyword evidence="2" id="KW-0732">Signal</keyword>
<dbReference type="GO" id="GO:0015562">
    <property type="term" value="F:efflux transmembrane transporter activity"/>
    <property type="evidence" value="ECO:0007669"/>
    <property type="project" value="TreeGrafter"/>
</dbReference>
<comment type="caution">
    <text evidence="5">The sequence shown here is derived from an EMBL/GenBank/DDBJ whole genome shotgun (WGS) entry which is preliminary data.</text>
</comment>
<accession>A0A9X1T8L5</accession>
<feature type="chain" id="PRO_5040883460" evidence="2">
    <location>
        <begin position="24"/>
        <end position="355"/>
    </location>
</feature>
<gene>
    <name evidence="5" type="ORF">LRX75_17665</name>
</gene>
<sequence>MKPALLLLPIGFLLAACSEDHEAAPPPPRPVKSLVLEETNSVPLSFAGTVEPQIVTNYSFQILGRMISRNVQVGDGVERGTLLAVLEATALEQDVQAAQASLVSAQASANNARVVEQRQKGLFAKTVVSQAAVEDAVQAAQAAQSAELRARANLAKAQERLSYAKIAADYTGVVTSTAAEPGQVVAAGQTVVTVARPDLRDAVVDLPASAASGVKIGDPFAVVLQSDPTTVVKGRVRRIEPSADPVTRSQRIRIALQAAPAAFRLGSVISVSLPDTRPSELLLPASAIVTRDGKTRVWIIPEGADAVALRDVTTAGTGGDRVTITSGLKRGDRVVVAGVNSLTDGQKIRISGDLK</sequence>
<dbReference type="NCBIfam" id="TIGR01730">
    <property type="entry name" value="RND_mfp"/>
    <property type="match status" value="1"/>
</dbReference>
<keyword evidence="6" id="KW-1185">Reference proteome</keyword>
<dbReference type="RefSeq" id="WP_231815990.1">
    <property type="nucleotide sequence ID" value="NZ_JAJOZR010000011.1"/>
</dbReference>
<organism evidence="5 6">
    <name type="scientific">Rhizobium quercicola</name>
    <dbReference type="NCBI Taxonomy" id="2901226"/>
    <lineage>
        <taxon>Bacteria</taxon>
        <taxon>Pseudomonadati</taxon>
        <taxon>Pseudomonadota</taxon>
        <taxon>Alphaproteobacteria</taxon>
        <taxon>Hyphomicrobiales</taxon>
        <taxon>Rhizobiaceae</taxon>
        <taxon>Rhizobium/Agrobacterium group</taxon>
        <taxon>Rhizobium</taxon>
    </lineage>
</organism>